<feature type="chain" id="PRO_5038966835" evidence="4">
    <location>
        <begin position="26"/>
        <end position="406"/>
    </location>
</feature>
<dbReference type="eggNOG" id="COG0845">
    <property type="taxonomic scope" value="Bacteria"/>
</dbReference>
<keyword evidence="4" id="KW-0732">Signal</keyword>
<comment type="similarity">
    <text evidence="2">Belongs to the membrane fusion protein (MFP) (TC 8.A.1) family.</text>
</comment>
<dbReference type="Pfam" id="PF25917">
    <property type="entry name" value="BSH_RND"/>
    <property type="match status" value="1"/>
</dbReference>
<dbReference type="Gene3D" id="1.10.287.470">
    <property type="entry name" value="Helix hairpin bin"/>
    <property type="match status" value="1"/>
</dbReference>
<dbReference type="FunFam" id="2.40.420.20:FF:000001">
    <property type="entry name" value="Efflux RND transporter periplasmic adaptor subunit"/>
    <property type="match status" value="1"/>
</dbReference>
<dbReference type="SUPFAM" id="SSF111369">
    <property type="entry name" value="HlyD-like secretion proteins"/>
    <property type="match status" value="1"/>
</dbReference>
<feature type="domain" description="Multidrug resistance protein MdtA-like C-terminal permuted SH3" evidence="8">
    <location>
        <begin position="302"/>
        <end position="361"/>
    </location>
</feature>
<keyword evidence="10" id="KW-1185">Reference proteome</keyword>
<evidence type="ECO:0000313" key="10">
    <source>
        <dbReference type="Proteomes" id="UP000095546"/>
    </source>
</evidence>
<evidence type="ECO:0000256" key="3">
    <source>
        <dbReference type="SAM" id="MobiDB-lite"/>
    </source>
</evidence>
<evidence type="ECO:0000259" key="6">
    <source>
        <dbReference type="Pfam" id="PF25917"/>
    </source>
</evidence>
<feature type="domain" description="Multidrug resistance protein MdtA-like barrel-sandwich hybrid" evidence="6">
    <location>
        <begin position="66"/>
        <end position="203"/>
    </location>
</feature>
<evidence type="ECO:0000259" key="8">
    <source>
        <dbReference type="Pfam" id="PF25967"/>
    </source>
</evidence>
<dbReference type="InterPro" id="IPR058626">
    <property type="entry name" value="MdtA-like_b-barrel"/>
</dbReference>
<evidence type="ECO:0000256" key="4">
    <source>
        <dbReference type="SAM" id="SignalP"/>
    </source>
</evidence>
<dbReference type="InterPro" id="IPR058627">
    <property type="entry name" value="MdtA-like_C"/>
</dbReference>
<name>A0A173ZFP3_9FIRM</name>
<feature type="domain" description="Multidrug resistance protein MdtA-like beta-barrel" evidence="7">
    <location>
        <begin position="211"/>
        <end position="296"/>
    </location>
</feature>
<dbReference type="STRING" id="187979.ERS852385_01271"/>
<dbReference type="Proteomes" id="UP000095546">
    <property type="component" value="Unassembled WGS sequence"/>
</dbReference>
<gene>
    <name evidence="9" type="primary">acrA</name>
    <name evidence="9" type="ORF">ERS852385_01271</name>
</gene>
<feature type="domain" description="Multidrug resistance protein MdtA-like alpha-helical hairpin" evidence="5">
    <location>
        <begin position="107"/>
        <end position="173"/>
    </location>
</feature>
<dbReference type="GO" id="GO:0005886">
    <property type="term" value="C:plasma membrane"/>
    <property type="evidence" value="ECO:0007669"/>
    <property type="project" value="UniProtKB-SubCell"/>
</dbReference>
<feature type="compositionally biased region" description="Polar residues" evidence="3">
    <location>
        <begin position="390"/>
        <end position="406"/>
    </location>
</feature>
<dbReference type="RefSeq" id="WP_055161547.1">
    <property type="nucleotide sequence ID" value="NZ_CABIWZ010000007.1"/>
</dbReference>
<dbReference type="OrthoDB" id="9801814at2"/>
<dbReference type="Pfam" id="PF25876">
    <property type="entry name" value="HH_MFP_RND"/>
    <property type="match status" value="1"/>
</dbReference>
<dbReference type="PROSITE" id="PS51257">
    <property type="entry name" value="PROKAR_LIPOPROTEIN"/>
    <property type="match status" value="1"/>
</dbReference>
<sequence>MFFAKNKKPLALMLTLALSATVLLSGCGAKQQQQAAGATQVKAMKVLQQDAPVSSEYAGQIVGRDEVKVQSKVSGKIVEKYFHGGDHVEAGQPLYRLDSRQYESAVLQAQANLAQSQATLSNAQTDLYRDQSLLAADAISEQTVTTQQANVNAYSAAAAANEALVQKAQQDLDDTVVYAPMSGQVSVDDVAVGTFATAGNTNLVTIGTIDPVFVQFSISEAEYLKFRNIQSMQSGSGNPLDVTVKLSDGSTYPMDGRIVQADRALAQNTGTLTVKALFPNPNGLLLPGMFARVKLTGETIPNAILVPQRAVQQLLDKTFVMVVGADGKSESRSIELGQQIGSYYIVKSGLSASDTVVVEGLSSLTEGKDLAVTMVTPEEMGFSFDEDTTPFDTMTSSEANSGDSNS</sequence>
<dbReference type="Gene3D" id="2.40.50.100">
    <property type="match status" value="1"/>
</dbReference>
<dbReference type="InterPro" id="IPR058624">
    <property type="entry name" value="MdtA-like_HH"/>
</dbReference>
<reference evidence="9 10" key="1">
    <citation type="submission" date="2015-09" db="EMBL/GenBank/DDBJ databases">
        <authorList>
            <consortium name="Pathogen Informatics"/>
        </authorList>
    </citation>
    <scope>NUCLEOTIDE SEQUENCE [LARGE SCALE GENOMIC DNA]</scope>
    <source>
        <strain evidence="9 10">2789STDY5608828</strain>
    </source>
</reference>
<evidence type="ECO:0000313" key="9">
    <source>
        <dbReference type="EMBL" id="CUN75054.1"/>
    </source>
</evidence>
<organism evidence="9 10">
    <name type="scientific">Mitsuokella jalaludinii</name>
    <dbReference type="NCBI Taxonomy" id="187979"/>
    <lineage>
        <taxon>Bacteria</taxon>
        <taxon>Bacillati</taxon>
        <taxon>Bacillota</taxon>
        <taxon>Negativicutes</taxon>
        <taxon>Selenomonadales</taxon>
        <taxon>Selenomonadaceae</taxon>
        <taxon>Mitsuokella</taxon>
    </lineage>
</organism>
<dbReference type="AlphaFoldDB" id="A0A173ZFP3"/>
<comment type="subcellular location">
    <subcellularLocation>
        <location evidence="1">Cell envelope</location>
    </subcellularLocation>
</comment>
<dbReference type="GO" id="GO:0046677">
    <property type="term" value="P:response to antibiotic"/>
    <property type="evidence" value="ECO:0007669"/>
    <property type="project" value="TreeGrafter"/>
</dbReference>
<dbReference type="Gene3D" id="2.40.30.170">
    <property type="match status" value="1"/>
</dbReference>
<evidence type="ECO:0000256" key="2">
    <source>
        <dbReference type="ARBA" id="ARBA00009477"/>
    </source>
</evidence>
<dbReference type="GO" id="GO:0022857">
    <property type="term" value="F:transmembrane transporter activity"/>
    <property type="evidence" value="ECO:0007669"/>
    <property type="project" value="InterPro"/>
</dbReference>
<feature type="signal peptide" evidence="4">
    <location>
        <begin position="1"/>
        <end position="25"/>
    </location>
</feature>
<dbReference type="InterPro" id="IPR006143">
    <property type="entry name" value="RND_pump_MFP"/>
</dbReference>
<proteinExistence type="inferred from homology"/>
<dbReference type="NCBIfam" id="TIGR01730">
    <property type="entry name" value="RND_mfp"/>
    <property type="match status" value="1"/>
</dbReference>
<dbReference type="Pfam" id="PF25967">
    <property type="entry name" value="RND-MFP_C"/>
    <property type="match status" value="1"/>
</dbReference>
<accession>A0A173ZFP3</accession>
<dbReference type="InterPro" id="IPR058625">
    <property type="entry name" value="MdtA-like_BSH"/>
</dbReference>
<dbReference type="Gene3D" id="2.40.420.20">
    <property type="match status" value="1"/>
</dbReference>
<evidence type="ECO:0000259" key="7">
    <source>
        <dbReference type="Pfam" id="PF25944"/>
    </source>
</evidence>
<feature type="region of interest" description="Disordered" evidence="3">
    <location>
        <begin position="382"/>
        <end position="406"/>
    </location>
</feature>
<dbReference type="Pfam" id="PF25944">
    <property type="entry name" value="Beta-barrel_RND"/>
    <property type="match status" value="1"/>
</dbReference>
<dbReference type="EMBL" id="CYYU01000007">
    <property type="protein sequence ID" value="CUN75054.1"/>
    <property type="molecule type" value="Genomic_DNA"/>
</dbReference>
<evidence type="ECO:0000256" key="1">
    <source>
        <dbReference type="ARBA" id="ARBA00004196"/>
    </source>
</evidence>
<dbReference type="PANTHER" id="PTHR30158">
    <property type="entry name" value="ACRA/E-RELATED COMPONENT OF DRUG EFFLUX TRANSPORTER"/>
    <property type="match status" value="1"/>
</dbReference>
<protein>
    <submittedName>
        <fullName evidence="9">Acriflavine resistance protein A</fullName>
    </submittedName>
</protein>
<evidence type="ECO:0000259" key="5">
    <source>
        <dbReference type="Pfam" id="PF25876"/>
    </source>
</evidence>